<dbReference type="InterPro" id="IPR014752">
    <property type="entry name" value="Arrestin-like_C"/>
</dbReference>
<name>A0A6A5XIE5_9PLEO</name>
<dbReference type="EMBL" id="ML978072">
    <property type="protein sequence ID" value="KAF2012892.1"/>
    <property type="molecule type" value="Genomic_DNA"/>
</dbReference>
<dbReference type="CDD" id="cd22952">
    <property type="entry name" value="ART10-like"/>
    <property type="match status" value="1"/>
</dbReference>
<protein>
    <recommendedName>
        <fullName evidence="3">Arrestin-like N-terminal domain-containing protein</fullName>
    </recommendedName>
</protein>
<dbReference type="Proteomes" id="UP000799778">
    <property type="component" value="Unassembled WGS sequence"/>
</dbReference>
<gene>
    <name evidence="1" type="ORF">BU24DRAFT_412207</name>
</gene>
<dbReference type="Gene3D" id="2.60.40.640">
    <property type="match status" value="1"/>
</dbReference>
<accession>A0A6A5XIE5</accession>
<dbReference type="AlphaFoldDB" id="A0A6A5XIE5"/>
<evidence type="ECO:0008006" key="3">
    <source>
        <dbReference type="Google" id="ProtNLM"/>
    </source>
</evidence>
<proteinExistence type="predicted"/>
<dbReference type="RefSeq" id="XP_033381231.1">
    <property type="nucleotide sequence ID" value="XM_033526097.1"/>
</dbReference>
<evidence type="ECO:0000313" key="1">
    <source>
        <dbReference type="EMBL" id="KAF2012892.1"/>
    </source>
</evidence>
<sequence>MVYLSIEVAHGSTTFRSRDMISGVITLDWRRTERVSSLSIHLVGESTSTLGVTRILGLKQQKKEKHRFLHEEQTITLNSIASKLDCGRLERPVNDYGIFPFRFRLPQSQKCHSCHGKPLEDNDYGCRREFTSYPVDLPPTLGPPTAVVAVSYYIIAKATFWYKGIRRTLERTRSIFYWPSQIRSLLDGVASNNESAAVNARAYILGAQSFKLASCEDSTGIAPLVDLSIPAQIILQADFIPDITLSYDTRRNHSALLPCTLNMSLRVRKLNDNKQDLYLRSISIVLLEFTRFRAGVLTTKEMVIHPLKSLNQIEDLVFTSSDPIDVINELDPDMWRQGSLLTEVCPGFTTCNIQRKYELEIVTGWQCRQAKDSGRVFFVTLRCQANIAYT</sequence>
<dbReference type="OrthoDB" id="3365616at2759"/>
<keyword evidence="2" id="KW-1185">Reference proteome</keyword>
<evidence type="ECO:0000313" key="2">
    <source>
        <dbReference type="Proteomes" id="UP000799778"/>
    </source>
</evidence>
<reference evidence="1" key="1">
    <citation type="journal article" date="2020" name="Stud. Mycol.">
        <title>101 Dothideomycetes genomes: a test case for predicting lifestyles and emergence of pathogens.</title>
        <authorList>
            <person name="Haridas S."/>
            <person name="Albert R."/>
            <person name="Binder M."/>
            <person name="Bloem J."/>
            <person name="Labutti K."/>
            <person name="Salamov A."/>
            <person name="Andreopoulos B."/>
            <person name="Baker S."/>
            <person name="Barry K."/>
            <person name="Bills G."/>
            <person name="Bluhm B."/>
            <person name="Cannon C."/>
            <person name="Castanera R."/>
            <person name="Culley D."/>
            <person name="Daum C."/>
            <person name="Ezra D."/>
            <person name="Gonzalez J."/>
            <person name="Henrissat B."/>
            <person name="Kuo A."/>
            <person name="Liang C."/>
            <person name="Lipzen A."/>
            <person name="Lutzoni F."/>
            <person name="Magnuson J."/>
            <person name="Mondo S."/>
            <person name="Nolan M."/>
            <person name="Ohm R."/>
            <person name="Pangilinan J."/>
            <person name="Park H.-J."/>
            <person name="Ramirez L."/>
            <person name="Alfaro M."/>
            <person name="Sun H."/>
            <person name="Tritt A."/>
            <person name="Yoshinaga Y."/>
            <person name="Zwiers L.-H."/>
            <person name="Turgeon B."/>
            <person name="Goodwin S."/>
            <person name="Spatafora J."/>
            <person name="Crous P."/>
            <person name="Grigoriev I."/>
        </authorList>
    </citation>
    <scope>NUCLEOTIDE SEQUENCE</scope>
    <source>
        <strain evidence="1">CBS 175.79</strain>
    </source>
</reference>
<organism evidence="1 2">
    <name type="scientific">Aaosphaeria arxii CBS 175.79</name>
    <dbReference type="NCBI Taxonomy" id="1450172"/>
    <lineage>
        <taxon>Eukaryota</taxon>
        <taxon>Fungi</taxon>
        <taxon>Dikarya</taxon>
        <taxon>Ascomycota</taxon>
        <taxon>Pezizomycotina</taxon>
        <taxon>Dothideomycetes</taxon>
        <taxon>Pleosporomycetidae</taxon>
        <taxon>Pleosporales</taxon>
        <taxon>Pleosporales incertae sedis</taxon>
        <taxon>Aaosphaeria</taxon>
    </lineage>
</organism>
<dbReference type="GeneID" id="54283494"/>